<evidence type="ECO:0000313" key="1">
    <source>
        <dbReference type="EMBL" id="JAE31532.1"/>
    </source>
</evidence>
<dbReference type="AlphaFoldDB" id="A0A0A9H439"/>
<accession>A0A0A9H439</accession>
<dbReference type="EMBL" id="GBRH01166364">
    <property type="protein sequence ID" value="JAE31532.1"/>
    <property type="molecule type" value="Transcribed_RNA"/>
</dbReference>
<name>A0A0A9H439_ARUDO</name>
<organism evidence="1">
    <name type="scientific">Arundo donax</name>
    <name type="common">Giant reed</name>
    <name type="synonym">Donax arundinaceus</name>
    <dbReference type="NCBI Taxonomy" id="35708"/>
    <lineage>
        <taxon>Eukaryota</taxon>
        <taxon>Viridiplantae</taxon>
        <taxon>Streptophyta</taxon>
        <taxon>Embryophyta</taxon>
        <taxon>Tracheophyta</taxon>
        <taxon>Spermatophyta</taxon>
        <taxon>Magnoliopsida</taxon>
        <taxon>Liliopsida</taxon>
        <taxon>Poales</taxon>
        <taxon>Poaceae</taxon>
        <taxon>PACMAD clade</taxon>
        <taxon>Arundinoideae</taxon>
        <taxon>Arundineae</taxon>
        <taxon>Arundo</taxon>
    </lineage>
</organism>
<proteinExistence type="predicted"/>
<reference evidence="1" key="2">
    <citation type="journal article" date="2015" name="Data Brief">
        <title>Shoot transcriptome of the giant reed, Arundo donax.</title>
        <authorList>
            <person name="Barrero R.A."/>
            <person name="Guerrero F.D."/>
            <person name="Moolhuijzen P."/>
            <person name="Goolsby J.A."/>
            <person name="Tidwell J."/>
            <person name="Bellgard S.E."/>
            <person name="Bellgard M.I."/>
        </authorList>
    </citation>
    <scope>NUCLEOTIDE SEQUENCE</scope>
    <source>
        <tissue evidence="1">Shoot tissue taken approximately 20 cm above the soil surface</tissue>
    </source>
</reference>
<reference evidence="1" key="1">
    <citation type="submission" date="2014-09" db="EMBL/GenBank/DDBJ databases">
        <authorList>
            <person name="Magalhaes I.L.F."/>
            <person name="Oliveira U."/>
            <person name="Santos F.R."/>
            <person name="Vidigal T.H.D.A."/>
            <person name="Brescovit A.D."/>
            <person name="Santos A.J."/>
        </authorList>
    </citation>
    <scope>NUCLEOTIDE SEQUENCE</scope>
    <source>
        <tissue evidence="1">Shoot tissue taken approximately 20 cm above the soil surface</tissue>
    </source>
</reference>
<sequence>MPIESCPIELRFSLFKLIGNVTHTFPFGSLLPFYFQSFCLL</sequence>
<protein>
    <submittedName>
        <fullName evidence="1">Uncharacterized protein</fullName>
    </submittedName>
</protein>